<sequence length="286" mass="31281">MTHTIIVTESTADIPAELIAKYDIRIIPLRLFFGEQSYADGVDITSAEFYSKLSASAQLPTTSQPSPADYTAMYEKLTAEHPGSPIVSIHLSSGLSGTYQSATIGRSMLDDHSHITVIDSKSASYGYGLAVVHAARLAQQGKSVAEIEAGVAHILSRRELYFMVDDLEYLRKGGRIGRASAVLGTLLNVKPILSIDENGVIYPVEKVRGQKKAMTRIVEMMRQHLNVRKINLALGHTANRESCEPLLQMIREHYEIGELVFSEVGPVIGTHAGPGTIAMFAWPDEE</sequence>
<dbReference type="SUPFAM" id="SSF82549">
    <property type="entry name" value="DAK1/DegV-like"/>
    <property type="match status" value="1"/>
</dbReference>
<keyword evidence="1" id="KW-0446">Lipid-binding</keyword>
<dbReference type="PANTHER" id="PTHR33434">
    <property type="entry name" value="DEGV DOMAIN-CONTAINING PROTEIN DR_1986-RELATED"/>
    <property type="match status" value="1"/>
</dbReference>
<dbReference type="InterPro" id="IPR003797">
    <property type="entry name" value="DegV"/>
</dbReference>
<dbReference type="Pfam" id="PF02645">
    <property type="entry name" value="DegV"/>
    <property type="match status" value="1"/>
</dbReference>
<dbReference type="GO" id="GO:0008289">
    <property type="term" value="F:lipid binding"/>
    <property type="evidence" value="ECO:0007669"/>
    <property type="project" value="UniProtKB-KW"/>
</dbReference>
<dbReference type="OrthoDB" id="9780660at2"/>
<dbReference type="Gene3D" id="3.40.50.10170">
    <property type="match status" value="1"/>
</dbReference>
<dbReference type="KEGG" id="pbv:AR543_17375"/>
<dbReference type="AlphaFoldDB" id="A0A172ZIZ0"/>
<dbReference type="InterPro" id="IPR043168">
    <property type="entry name" value="DegV_C"/>
</dbReference>
<dbReference type="Gene3D" id="3.30.1180.10">
    <property type="match status" value="1"/>
</dbReference>
<dbReference type="PROSITE" id="PS51482">
    <property type="entry name" value="DEGV"/>
    <property type="match status" value="1"/>
</dbReference>
<keyword evidence="3" id="KW-1185">Reference proteome</keyword>
<evidence type="ECO:0000313" key="2">
    <source>
        <dbReference type="EMBL" id="ANF97601.1"/>
    </source>
</evidence>
<dbReference type="PANTHER" id="PTHR33434:SF2">
    <property type="entry name" value="FATTY ACID-BINDING PROTEIN TM_1468"/>
    <property type="match status" value="1"/>
</dbReference>
<dbReference type="EMBL" id="CP013023">
    <property type="protein sequence ID" value="ANF97601.1"/>
    <property type="molecule type" value="Genomic_DNA"/>
</dbReference>
<dbReference type="STRING" id="1616788.AR543_17375"/>
<evidence type="ECO:0000256" key="1">
    <source>
        <dbReference type="ARBA" id="ARBA00023121"/>
    </source>
</evidence>
<dbReference type="RefSeq" id="WP_060535701.1">
    <property type="nucleotide sequence ID" value="NZ_CP013023.1"/>
</dbReference>
<dbReference type="NCBIfam" id="TIGR00762">
    <property type="entry name" value="DegV"/>
    <property type="match status" value="1"/>
</dbReference>
<evidence type="ECO:0000313" key="3">
    <source>
        <dbReference type="Proteomes" id="UP000078148"/>
    </source>
</evidence>
<gene>
    <name evidence="2" type="ORF">AR543_17375</name>
</gene>
<reference evidence="3" key="1">
    <citation type="submission" date="2015-10" db="EMBL/GenBank/DDBJ databases">
        <title>Genome of Paenibacillus bovis sp. nov.</title>
        <authorList>
            <person name="Wu Z."/>
            <person name="Gao C."/>
            <person name="Liu Z."/>
            <person name="Zheng H."/>
        </authorList>
    </citation>
    <scope>NUCLEOTIDE SEQUENCE [LARGE SCALE GENOMIC DNA]</scope>
    <source>
        <strain evidence="3">BD3526</strain>
    </source>
</reference>
<dbReference type="Proteomes" id="UP000078148">
    <property type="component" value="Chromosome"/>
</dbReference>
<name>A0A172ZIZ0_9BACL</name>
<reference evidence="2 3" key="2">
    <citation type="journal article" date="2016" name="Int. J. Syst. Evol. Microbiol.">
        <title>Paenibacillus bovis sp. nov., isolated from raw yak (Bos grunniens) milk.</title>
        <authorList>
            <person name="Gao C."/>
            <person name="Han J."/>
            <person name="Liu Z."/>
            <person name="Xu X."/>
            <person name="Hang F."/>
            <person name="Wu Z."/>
        </authorList>
    </citation>
    <scope>NUCLEOTIDE SEQUENCE [LARGE SCALE GENOMIC DNA]</scope>
    <source>
        <strain evidence="2 3">BD3526</strain>
    </source>
</reference>
<proteinExistence type="predicted"/>
<dbReference type="InterPro" id="IPR050270">
    <property type="entry name" value="DegV_domain_contain"/>
</dbReference>
<protein>
    <submittedName>
        <fullName evidence="2">EDD domain protein</fullName>
    </submittedName>
</protein>
<organism evidence="2 3">
    <name type="scientific">Paenibacillus bovis</name>
    <dbReference type="NCBI Taxonomy" id="1616788"/>
    <lineage>
        <taxon>Bacteria</taxon>
        <taxon>Bacillati</taxon>
        <taxon>Bacillota</taxon>
        <taxon>Bacilli</taxon>
        <taxon>Bacillales</taxon>
        <taxon>Paenibacillaceae</taxon>
        <taxon>Paenibacillus</taxon>
    </lineage>
</organism>
<accession>A0A172ZIZ0</accession>